<gene>
    <name evidence="2" type="ORF">RUM44_010310</name>
</gene>
<evidence type="ECO:0000313" key="2">
    <source>
        <dbReference type="EMBL" id="KAK6627831.1"/>
    </source>
</evidence>
<proteinExistence type="predicted"/>
<sequence length="54" mass="6136">MYQNPSDVLGQCHTSMMRNCAISSAKARFTPCLTLRPDSTDPRKRRLQVAESHE</sequence>
<dbReference type="EMBL" id="JAWJWF010000045">
    <property type="protein sequence ID" value="KAK6627831.1"/>
    <property type="molecule type" value="Genomic_DNA"/>
</dbReference>
<protein>
    <submittedName>
        <fullName evidence="2">Uncharacterized protein</fullName>
    </submittedName>
</protein>
<organism evidence="2 3">
    <name type="scientific">Polyplax serrata</name>
    <name type="common">Common mouse louse</name>
    <dbReference type="NCBI Taxonomy" id="468196"/>
    <lineage>
        <taxon>Eukaryota</taxon>
        <taxon>Metazoa</taxon>
        <taxon>Ecdysozoa</taxon>
        <taxon>Arthropoda</taxon>
        <taxon>Hexapoda</taxon>
        <taxon>Insecta</taxon>
        <taxon>Pterygota</taxon>
        <taxon>Neoptera</taxon>
        <taxon>Paraneoptera</taxon>
        <taxon>Psocodea</taxon>
        <taxon>Troctomorpha</taxon>
        <taxon>Phthiraptera</taxon>
        <taxon>Anoplura</taxon>
        <taxon>Polyplacidae</taxon>
        <taxon>Polyplax</taxon>
    </lineage>
</organism>
<dbReference type="Proteomes" id="UP001359485">
    <property type="component" value="Unassembled WGS sequence"/>
</dbReference>
<feature type="region of interest" description="Disordered" evidence="1">
    <location>
        <begin position="34"/>
        <end position="54"/>
    </location>
</feature>
<comment type="caution">
    <text evidence="2">The sequence shown here is derived from an EMBL/GenBank/DDBJ whole genome shotgun (WGS) entry which is preliminary data.</text>
</comment>
<evidence type="ECO:0000256" key="1">
    <source>
        <dbReference type="SAM" id="MobiDB-lite"/>
    </source>
</evidence>
<evidence type="ECO:0000313" key="3">
    <source>
        <dbReference type="Proteomes" id="UP001359485"/>
    </source>
</evidence>
<reference evidence="2 3" key="1">
    <citation type="submission" date="2023-09" db="EMBL/GenBank/DDBJ databases">
        <title>Genomes of two closely related lineages of the louse Polyplax serrata with different host specificities.</title>
        <authorList>
            <person name="Martinu J."/>
            <person name="Tarabai H."/>
            <person name="Stefka J."/>
            <person name="Hypsa V."/>
        </authorList>
    </citation>
    <scope>NUCLEOTIDE SEQUENCE [LARGE SCALE GENOMIC DNA]</scope>
    <source>
        <strain evidence="2">98ZLc_SE</strain>
    </source>
</reference>
<keyword evidence="3" id="KW-1185">Reference proteome</keyword>
<accession>A0ABR1AVT8</accession>
<name>A0ABR1AVT8_POLSC</name>